<accession>A0A0A1GXM0</accession>
<organism evidence="1 2">
    <name type="scientific">Paucilactobacillus hokkaidonensis JCM 18461</name>
    <dbReference type="NCBI Taxonomy" id="1291742"/>
    <lineage>
        <taxon>Bacteria</taxon>
        <taxon>Bacillati</taxon>
        <taxon>Bacillota</taxon>
        <taxon>Bacilli</taxon>
        <taxon>Lactobacillales</taxon>
        <taxon>Lactobacillaceae</taxon>
        <taxon>Paucilactobacillus</taxon>
    </lineage>
</organism>
<dbReference type="InterPro" id="IPR009241">
    <property type="entry name" value="HigB-like"/>
</dbReference>
<evidence type="ECO:0008006" key="3">
    <source>
        <dbReference type="Google" id="ProtNLM"/>
    </source>
</evidence>
<dbReference type="RefSeq" id="WP_052467263.1">
    <property type="nucleotide sequence ID" value="NZ_AP014680.1"/>
</dbReference>
<dbReference type="AlphaFoldDB" id="A0A0A1GXM0"/>
<protein>
    <recommendedName>
        <fullName evidence="3">Toxin RelE</fullName>
    </recommendedName>
</protein>
<evidence type="ECO:0000313" key="2">
    <source>
        <dbReference type="Proteomes" id="UP000031620"/>
    </source>
</evidence>
<evidence type="ECO:0000313" key="1">
    <source>
        <dbReference type="EMBL" id="BAP85206.1"/>
    </source>
</evidence>
<dbReference type="STRING" id="1291742.LOOC260_106500"/>
<sequence>MLKYVYYQSDRGDQPVMEFIYGLPLRDRKKLILTMVMIQKLGIHRSLKNQFVKKIRGKNIFEIRSRLGNNIQRILYFTVDGELLVLTNRFTKKTQKTPIDQIKLAEKRRRVFLESWRDQND</sequence>
<name>A0A0A1GXM0_9LACO</name>
<reference evidence="1 2" key="1">
    <citation type="submission" date="2014-11" db="EMBL/GenBank/DDBJ databases">
        <title>Complete genome sequence and analysis of Lactobacillus hokkaidonensis LOOC260T.</title>
        <authorList>
            <person name="Tanizawa Y."/>
            <person name="Tohno M."/>
            <person name="Kaminuma E."/>
            <person name="Nakamura Y."/>
            <person name="Arita M."/>
        </authorList>
    </citation>
    <scope>NUCLEOTIDE SEQUENCE [LARGE SCALE GENOMIC DNA]</scope>
    <source>
        <strain evidence="1 2">LOOC260</strain>
    </source>
</reference>
<dbReference type="Proteomes" id="UP000031620">
    <property type="component" value="Chromosome"/>
</dbReference>
<dbReference type="KEGG" id="lho:LOOC260_106500"/>
<proteinExistence type="predicted"/>
<gene>
    <name evidence="1" type="ORF">LOOC260_106500</name>
</gene>
<dbReference type="HOGENOM" id="CLU_122734_0_1_9"/>
<dbReference type="EMBL" id="AP014680">
    <property type="protein sequence ID" value="BAP85206.1"/>
    <property type="molecule type" value="Genomic_DNA"/>
</dbReference>
<dbReference type="Pfam" id="PF05973">
    <property type="entry name" value="Gp49"/>
    <property type="match status" value="1"/>
</dbReference>